<sequence>MSEEENDRISDGSPDNNSQLDGQSDGDDTFEPSKSKKSSSKSKKVVKKKRPETVEEICDDMDLENPDIKYSAEDMSDITSSRQFINRFKDQIQDANPNASAHKISTLSAGMFKEFQDLASMQFINKQQGKGKETVKGKSKKAVVAEPSDEEFDQFLEAHEKQQDDEEAEREKLRHKRNKKIADNRAVREANRIKLDKPEEIIHQDYCTKCENDGELLLCDFCPQTYHLSCLTPKLKEAPEGDWMCPACEDKLAKKEDIAKHRKSCEVCKEDKYLLYCNSCVYSYHAYCISPPLQTLPGDEEFVCPRCTIAKPEKEPWTVLSWKIVETKYPDPWKKSDLPPYDPLKPENEAKRNEIMHLRPSKAMGMRKERFYFMKFKFYSYWHCEWIPELLIEAHFPLVKQKTIRKYDLDQPPVHEIEEMDDPEDMEEGEDGETVTRKKKDDPLNLYERFYKYGVKKDWLVVGRVLNHSSPGKGQYDYFIKWSELSYEHSTWERDDLDIPGFDDEIFKYWLHRERMTGEHMPKAIRRKIDAKKAKEGSPEAAPKKKIIYDIKKKHEVQPDYLDETGGNLHPYQLEGINWLRHCFVNKTNSILADEMGLGKTVQAMTFLYSLYKEGACEGPFLVAAPLSTLLNWEREAHFWCPDFYCVTYAGHQEAKAVLRKHEFSFDENDIGNSSKASKMRSNKNIKFHVLLTSYEQINLDKAILSSVKWGALVVDEAHRLKNNESLFFKNLSEYSVKYRLLLTGTPLQNNLEELFHLLNFLCPETFNELEQFTQDELIVPINLCAYQKKYYKNVLTRNFEALHVKNSGASSSLLNILMELKKCCNHPYLFLKASLEAPRAQNGMYELNGLVRTSGKLIVLQKMLRKLFDQGNRVLIFSQMTRMLDILEDFCEGEGYIYERIDGSITGKLRQEAIDRFNKKGAKQFIFLLSTRAGGLGINLATADTVIIYDSDWNPHNDIQAFSRAHRLGQKNTVMIYRFVTKNSIEERITSVAKKKMLLTHLVVRASGSQKGPSMSKTELDDVLRWGTEELFKDDANEDNDAKNDLAIVWDDKAIDSILERKAFNPEEKIEDKKDWSDEYLNTFKVANYLTKEVEEEEEEEREVITNKGQEGNTDYWEKLLRHHFEHDKETELQNLGKGKRVRKQINYATNTVTKGWQQNNEADAEADADYSESFSEESDGSDEEGSQTGSINLDKSKKVRSISDQLPPLLSKVNGQLEVLGFNPRQRKAFYKAAMRWGMPPVDAYQSQWLVRDLKSKSDSAYKAYASLFMRHLCEPANEHVEAYNDGVPREGLSRSHLLGRIGIMALIRRKVQEFEALNGEWSMPEIKEQIDADNKAANLLNKDSQNQSREGSQIVEKTVDMNADATSVTDTTGVADMTGVADVTGVTDVTDVTDMTGVNDATSITNITSVTDVDMNGTSVDDQTSAKVESSIVKDEPELEVLASENVVAESVVSEVKEEAMGDDSIREPSQAKSIPRERSQVSSEHSKERPQFSFNICDGAFTELHYIWAKEEELAVPDKEYEVWYRRHDYWLLAGFCIHGYCRFAEILSDPKFFILKKPFDALTTMSAERRMTYFKRRYKLLEQSLIVEEQLRRVNQLEKENAIVEAAVDQDSENKSSPSKNDEKEKKKNLIMTKAVHQLDDVISDIKNNDSSRIPATITKMAPVAERLHLSERQIMVKLTTKTNEAIAGKSVLPPPGPFQNEELGTKMYNLQSRFASISKAPVVEEAMES</sequence>
<evidence type="ECO:0000313" key="1">
    <source>
        <dbReference type="Proteomes" id="UP000095286"/>
    </source>
</evidence>
<protein>
    <submittedName>
        <fullName evidence="2">DNA helicase</fullName>
    </submittedName>
</protein>
<name>A0AC35TG05_9BILA</name>
<accession>A0AC35TG05</accession>
<reference evidence="2" key="1">
    <citation type="submission" date="2016-11" db="UniProtKB">
        <authorList>
            <consortium name="WormBaseParasite"/>
        </authorList>
    </citation>
    <scope>IDENTIFICATION</scope>
    <source>
        <strain evidence="2">KR3021</strain>
    </source>
</reference>
<dbReference type="Proteomes" id="UP000095286">
    <property type="component" value="Unplaced"/>
</dbReference>
<organism evidence="1 2">
    <name type="scientific">Rhabditophanes sp. KR3021</name>
    <dbReference type="NCBI Taxonomy" id="114890"/>
    <lineage>
        <taxon>Eukaryota</taxon>
        <taxon>Metazoa</taxon>
        <taxon>Ecdysozoa</taxon>
        <taxon>Nematoda</taxon>
        <taxon>Chromadorea</taxon>
        <taxon>Rhabditida</taxon>
        <taxon>Tylenchina</taxon>
        <taxon>Panagrolaimomorpha</taxon>
        <taxon>Strongyloidoidea</taxon>
        <taxon>Alloionematidae</taxon>
        <taxon>Rhabditophanes</taxon>
    </lineage>
</organism>
<evidence type="ECO:0000313" key="2">
    <source>
        <dbReference type="WBParaSite" id="RSKR_0000017200.1"/>
    </source>
</evidence>
<dbReference type="WBParaSite" id="RSKR_0000017200.1">
    <property type="protein sequence ID" value="RSKR_0000017200.1"/>
    <property type="gene ID" value="RSKR_0000017200"/>
</dbReference>
<proteinExistence type="predicted"/>